<gene>
    <name evidence="3" type="ORF">Lalb_Chr19g0129091</name>
</gene>
<evidence type="ECO:0000313" key="3">
    <source>
        <dbReference type="EMBL" id="KAE9592418.1"/>
    </source>
</evidence>
<dbReference type="Proteomes" id="UP000447434">
    <property type="component" value="Chromosome 19"/>
</dbReference>
<dbReference type="PANTHER" id="PTHR33527:SF28">
    <property type="entry name" value="GB|AAD43168.1"/>
    <property type="match status" value="1"/>
</dbReference>
<feature type="region of interest" description="Disordered" evidence="1">
    <location>
        <begin position="112"/>
        <end position="131"/>
    </location>
</feature>
<keyword evidence="2" id="KW-0472">Membrane</keyword>
<evidence type="ECO:0000256" key="2">
    <source>
        <dbReference type="SAM" id="Phobius"/>
    </source>
</evidence>
<dbReference type="EMBL" id="WOCE01000019">
    <property type="protein sequence ID" value="KAE9592418.1"/>
    <property type="molecule type" value="Genomic_DNA"/>
</dbReference>
<protein>
    <submittedName>
        <fullName evidence="3">Uncharacterized protein</fullName>
    </submittedName>
</protein>
<sequence>MIIVSYALSSLHFLSSFLFLFSSYSSSFFQFLLTLFFHCFMFFLLFNRRFGDVIESIFMQEVPEHEQPLYARLVVRPGAINMIDGLLDGTSRMKFVINGKHVWARRYLRKGNKSPQTSSSYDSPFGADPSH</sequence>
<organism evidence="3 4">
    <name type="scientific">Lupinus albus</name>
    <name type="common">White lupine</name>
    <name type="synonym">Lupinus termis</name>
    <dbReference type="NCBI Taxonomy" id="3870"/>
    <lineage>
        <taxon>Eukaryota</taxon>
        <taxon>Viridiplantae</taxon>
        <taxon>Streptophyta</taxon>
        <taxon>Embryophyta</taxon>
        <taxon>Tracheophyta</taxon>
        <taxon>Spermatophyta</taxon>
        <taxon>Magnoliopsida</taxon>
        <taxon>eudicotyledons</taxon>
        <taxon>Gunneridae</taxon>
        <taxon>Pentapetalae</taxon>
        <taxon>rosids</taxon>
        <taxon>fabids</taxon>
        <taxon>Fabales</taxon>
        <taxon>Fabaceae</taxon>
        <taxon>Papilionoideae</taxon>
        <taxon>50 kb inversion clade</taxon>
        <taxon>genistoids sensu lato</taxon>
        <taxon>core genistoids</taxon>
        <taxon>Genisteae</taxon>
        <taxon>Lupinus</taxon>
    </lineage>
</organism>
<keyword evidence="4" id="KW-1185">Reference proteome</keyword>
<reference evidence="4" key="1">
    <citation type="journal article" date="2020" name="Nat. Commun.">
        <title>Genome sequence of the cluster root forming white lupin.</title>
        <authorList>
            <person name="Hufnagel B."/>
            <person name="Marques A."/>
            <person name="Soriano A."/>
            <person name="Marques L."/>
            <person name="Divol F."/>
            <person name="Doumas P."/>
            <person name="Sallet E."/>
            <person name="Mancinotti D."/>
            <person name="Carrere S."/>
            <person name="Marande W."/>
            <person name="Arribat S."/>
            <person name="Keller J."/>
            <person name="Huneau C."/>
            <person name="Blein T."/>
            <person name="Aime D."/>
            <person name="Laguerre M."/>
            <person name="Taylor J."/>
            <person name="Schubert V."/>
            <person name="Nelson M."/>
            <person name="Geu-Flores F."/>
            <person name="Crespi M."/>
            <person name="Gallardo-Guerrero K."/>
            <person name="Delaux P.-M."/>
            <person name="Salse J."/>
            <person name="Berges H."/>
            <person name="Guyot R."/>
            <person name="Gouzy J."/>
            <person name="Peret B."/>
        </authorList>
    </citation>
    <scope>NUCLEOTIDE SEQUENCE [LARGE SCALE GENOMIC DNA]</scope>
    <source>
        <strain evidence="4">cv. Amiga</strain>
    </source>
</reference>
<name>A0A6A4P0D5_LUPAL</name>
<feature type="transmembrane region" description="Helical" evidence="2">
    <location>
        <begin position="28"/>
        <end position="46"/>
    </location>
</feature>
<evidence type="ECO:0000313" key="4">
    <source>
        <dbReference type="Proteomes" id="UP000447434"/>
    </source>
</evidence>
<dbReference type="AlphaFoldDB" id="A0A6A4P0D5"/>
<proteinExistence type="predicted"/>
<dbReference type="PANTHER" id="PTHR33527">
    <property type="entry name" value="OS07G0274300 PROTEIN"/>
    <property type="match status" value="1"/>
</dbReference>
<evidence type="ECO:0000256" key="1">
    <source>
        <dbReference type="SAM" id="MobiDB-lite"/>
    </source>
</evidence>
<feature type="transmembrane region" description="Helical" evidence="2">
    <location>
        <begin position="5"/>
        <end position="22"/>
    </location>
</feature>
<feature type="compositionally biased region" description="Polar residues" evidence="1">
    <location>
        <begin position="113"/>
        <end position="122"/>
    </location>
</feature>
<accession>A0A6A4P0D5</accession>
<keyword evidence="2" id="KW-1133">Transmembrane helix</keyword>
<comment type="caution">
    <text evidence="3">The sequence shown here is derived from an EMBL/GenBank/DDBJ whole genome shotgun (WGS) entry which is preliminary data.</text>
</comment>
<keyword evidence="2" id="KW-0812">Transmembrane</keyword>
<dbReference type="OrthoDB" id="1882251at2759"/>